<dbReference type="AlphaFoldDB" id="A0A318UHT3"/>
<dbReference type="InterPro" id="IPR019861">
    <property type="entry name" value="PorP/SprF_Bacteroidetes"/>
</dbReference>
<keyword evidence="1" id="KW-0732">Signal</keyword>
<dbReference type="EMBL" id="QKLU01000002">
    <property type="protein sequence ID" value="PYF76026.1"/>
    <property type="molecule type" value="Genomic_DNA"/>
</dbReference>
<reference evidence="2 3" key="1">
    <citation type="submission" date="2018-06" db="EMBL/GenBank/DDBJ databases">
        <title>Genomic Encyclopedia of Archaeal and Bacterial Type Strains, Phase II (KMG-II): from individual species to whole genera.</title>
        <authorList>
            <person name="Goeker M."/>
        </authorList>
    </citation>
    <scope>NUCLEOTIDE SEQUENCE [LARGE SCALE GENOMIC DNA]</scope>
    <source>
        <strain evidence="2 3">DSM 27372</strain>
    </source>
</reference>
<comment type="caution">
    <text evidence="2">The sequence shown here is derived from an EMBL/GenBank/DDBJ whole genome shotgun (WGS) entry which is preliminary data.</text>
</comment>
<dbReference type="OrthoDB" id="1186563at2"/>
<gene>
    <name evidence="2" type="ORF">B0O44_102582</name>
</gene>
<accession>A0A318UHT3</accession>
<proteinExistence type="predicted"/>
<evidence type="ECO:0000256" key="1">
    <source>
        <dbReference type="SAM" id="SignalP"/>
    </source>
</evidence>
<dbReference type="RefSeq" id="WP_110828813.1">
    <property type="nucleotide sequence ID" value="NZ_QKLU01000002.1"/>
</dbReference>
<feature type="signal peptide" evidence="1">
    <location>
        <begin position="1"/>
        <end position="24"/>
    </location>
</feature>
<evidence type="ECO:0000313" key="2">
    <source>
        <dbReference type="EMBL" id="PYF76026.1"/>
    </source>
</evidence>
<evidence type="ECO:0000313" key="3">
    <source>
        <dbReference type="Proteomes" id="UP000248198"/>
    </source>
</evidence>
<dbReference type="NCBIfam" id="TIGR03519">
    <property type="entry name" value="T9SS_PorP_fam"/>
    <property type="match status" value="1"/>
</dbReference>
<dbReference type="Pfam" id="PF11751">
    <property type="entry name" value="PorP_SprF"/>
    <property type="match status" value="1"/>
</dbReference>
<feature type="chain" id="PRO_5016263802" evidence="1">
    <location>
        <begin position="25"/>
        <end position="344"/>
    </location>
</feature>
<sequence length="344" mass="37925">MKLLKTYQLLLLLALFWYPAGTHAQDHIYSQFFNAPLYLNPSLTGQFEGDLRMNMIYRNQWTGLSGTLSYINASMDLNIPEFGGGLGIQFNRSSEGTAFLVKNNVAASYSYSVGGDNFVLSFGIQAGFTSRQINWSKLVFSDQIDNRLGYIPGSISSAQIPDQGHKFFFDPAAGTNLVYGNFMAGLAVHHINKPDESFSGAQAKLPMRITGNASYRISLSQSGYGQEEGSSYLIPSVVYYKQGNVSSMSAGAQFKYRGINTGLWYRSAGEGGPDALVVSLIFDIFSSNKNGGKLRIGLSHDATTSKINYTNTNGTTEASIGYQQFFRNSSNYEKFNGLRCYDFY</sequence>
<organism evidence="2 3">
    <name type="scientific">Pedobacter nutrimenti</name>
    <dbReference type="NCBI Taxonomy" id="1241337"/>
    <lineage>
        <taxon>Bacteria</taxon>
        <taxon>Pseudomonadati</taxon>
        <taxon>Bacteroidota</taxon>
        <taxon>Sphingobacteriia</taxon>
        <taxon>Sphingobacteriales</taxon>
        <taxon>Sphingobacteriaceae</taxon>
        <taxon>Pedobacter</taxon>
    </lineage>
</organism>
<protein>
    <submittedName>
        <fullName evidence="2">Type IX secretion system PorP/SprF family membrane protein</fullName>
    </submittedName>
</protein>
<dbReference type="Proteomes" id="UP000248198">
    <property type="component" value="Unassembled WGS sequence"/>
</dbReference>
<name>A0A318UHT3_9SPHI</name>
<keyword evidence="3" id="KW-1185">Reference proteome</keyword>